<gene>
    <name evidence="1" type="ORF">G4D63_14640</name>
</gene>
<evidence type="ECO:0000313" key="2">
    <source>
        <dbReference type="Proteomes" id="UP000481043"/>
    </source>
</evidence>
<accession>A0A6M0Q9E8</accession>
<dbReference type="AlphaFoldDB" id="A0A6M0Q9E8"/>
<proteinExistence type="predicted"/>
<organism evidence="1 2">
    <name type="scientific">Bacillus mesophilus</name>
    <dbReference type="NCBI Taxonomy" id="1808955"/>
    <lineage>
        <taxon>Bacteria</taxon>
        <taxon>Bacillati</taxon>
        <taxon>Bacillota</taxon>
        <taxon>Bacilli</taxon>
        <taxon>Bacillales</taxon>
        <taxon>Bacillaceae</taxon>
        <taxon>Bacillus</taxon>
    </lineage>
</organism>
<comment type="caution">
    <text evidence="1">The sequence shown here is derived from an EMBL/GenBank/DDBJ whole genome shotgun (WGS) entry which is preliminary data.</text>
</comment>
<dbReference type="Proteomes" id="UP000481043">
    <property type="component" value="Unassembled WGS sequence"/>
</dbReference>
<protein>
    <submittedName>
        <fullName evidence="1">Uncharacterized protein</fullName>
    </submittedName>
</protein>
<sequence>MYSTFSNRTPNNTVILTGGIGELDTKMNHDRYDVYVNGEFVGHKVLLTQSEDITDVNDFLKTQGFKHFEGRLDGDHYDLHVEDNQSLQDMREALQIYLQIR</sequence>
<dbReference type="RefSeq" id="WP_163180445.1">
    <property type="nucleotide sequence ID" value="NZ_JAAIWM010000005.1"/>
</dbReference>
<reference evidence="1 2" key="1">
    <citation type="submission" date="2020-02" db="EMBL/GenBank/DDBJ databases">
        <title>Bacillus aquiflavi sp. nov., isolated from yellow water of strong flavor Chinese baijiu in Yibin region of China.</title>
        <authorList>
            <person name="Xie J."/>
        </authorList>
    </citation>
    <scope>NUCLEOTIDE SEQUENCE [LARGE SCALE GENOMIC DNA]</scope>
    <source>
        <strain evidence="1 2">SA4</strain>
    </source>
</reference>
<keyword evidence="2" id="KW-1185">Reference proteome</keyword>
<dbReference type="EMBL" id="JAAIWM010000005">
    <property type="protein sequence ID" value="NEY72974.1"/>
    <property type="molecule type" value="Genomic_DNA"/>
</dbReference>
<name>A0A6M0Q9E8_9BACI</name>
<evidence type="ECO:0000313" key="1">
    <source>
        <dbReference type="EMBL" id="NEY72974.1"/>
    </source>
</evidence>